<organism evidence="2 3">
    <name type="scientific">Streptomyces pini</name>
    <dbReference type="NCBI Taxonomy" id="1520580"/>
    <lineage>
        <taxon>Bacteria</taxon>
        <taxon>Bacillati</taxon>
        <taxon>Actinomycetota</taxon>
        <taxon>Actinomycetes</taxon>
        <taxon>Kitasatosporales</taxon>
        <taxon>Streptomycetaceae</taxon>
        <taxon>Streptomyces</taxon>
    </lineage>
</organism>
<gene>
    <name evidence="2" type="ORF">SAMN05192584_103370</name>
</gene>
<evidence type="ECO:0000313" key="3">
    <source>
        <dbReference type="Proteomes" id="UP000198928"/>
    </source>
</evidence>
<accession>A0A1I3WQK0</accession>
<evidence type="ECO:0000313" key="2">
    <source>
        <dbReference type="EMBL" id="SFK08711.1"/>
    </source>
</evidence>
<reference evidence="3" key="1">
    <citation type="submission" date="2016-10" db="EMBL/GenBank/DDBJ databases">
        <authorList>
            <person name="Varghese N."/>
            <person name="Submissions S."/>
        </authorList>
    </citation>
    <scope>NUCLEOTIDE SEQUENCE [LARGE SCALE GENOMIC DNA]</scope>
    <source>
        <strain evidence="3">PL19</strain>
    </source>
</reference>
<dbReference type="AlphaFoldDB" id="A0A1I3WQK0"/>
<dbReference type="Proteomes" id="UP000198928">
    <property type="component" value="Unassembled WGS sequence"/>
</dbReference>
<evidence type="ECO:0008006" key="4">
    <source>
        <dbReference type="Google" id="ProtNLM"/>
    </source>
</evidence>
<feature type="signal peptide" evidence="1">
    <location>
        <begin position="1"/>
        <end position="24"/>
    </location>
</feature>
<keyword evidence="3" id="KW-1185">Reference proteome</keyword>
<feature type="chain" id="PRO_5011664607" description="Secreted protein" evidence="1">
    <location>
        <begin position="25"/>
        <end position="154"/>
    </location>
</feature>
<dbReference type="EMBL" id="FOSG01000003">
    <property type="protein sequence ID" value="SFK08711.1"/>
    <property type="molecule type" value="Genomic_DNA"/>
</dbReference>
<evidence type="ECO:0000256" key="1">
    <source>
        <dbReference type="SAM" id="SignalP"/>
    </source>
</evidence>
<protein>
    <recommendedName>
        <fullName evidence="4">Secreted protein</fullName>
    </recommendedName>
</protein>
<keyword evidence="1" id="KW-0732">Signal</keyword>
<proteinExistence type="predicted"/>
<name>A0A1I3WQK0_9ACTN</name>
<sequence length="154" mass="17085">MRRILIASLAAMGLLVATPSAVYAADEWYTSSTDPSSKGYGYVGVTWSSAGNVTQSLDMWRTNNYVSLKSWINDEKEDGYCAGQEIAYQVYVNGAWSGYHHRMVPNFDCSHNGDGNIGAFYYSKYKTRNVHARACHVNSSGAKIHCESNWHGPI</sequence>